<dbReference type="Proteomes" id="UP000827724">
    <property type="component" value="Unassembled WGS sequence"/>
</dbReference>
<feature type="compositionally biased region" description="Polar residues" evidence="1">
    <location>
        <begin position="649"/>
        <end position="659"/>
    </location>
</feature>
<feature type="compositionally biased region" description="Basic and acidic residues" evidence="1">
    <location>
        <begin position="236"/>
        <end position="248"/>
    </location>
</feature>
<feature type="compositionally biased region" description="Polar residues" evidence="1">
    <location>
        <begin position="860"/>
        <end position="870"/>
    </location>
</feature>
<feature type="compositionally biased region" description="Low complexity" evidence="1">
    <location>
        <begin position="626"/>
        <end position="636"/>
    </location>
</feature>
<evidence type="ECO:0000313" key="3">
    <source>
        <dbReference type="Proteomes" id="UP000827724"/>
    </source>
</evidence>
<feature type="compositionally biased region" description="Gly residues" evidence="1">
    <location>
        <begin position="771"/>
        <end position="780"/>
    </location>
</feature>
<name>A0A9P8QGA3_9HYPO</name>
<proteinExistence type="predicted"/>
<feature type="compositionally biased region" description="Low complexity" evidence="1">
    <location>
        <begin position="756"/>
        <end position="770"/>
    </location>
</feature>
<feature type="compositionally biased region" description="Gly residues" evidence="1">
    <location>
        <begin position="693"/>
        <end position="702"/>
    </location>
</feature>
<feature type="compositionally biased region" description="Polar residues" evidence="1">
    <location>
        <begin position="611"/>
        <end position="625"/>
    </location>
</feature>
<feature type="compositionally biased region" description="Basic and acidic residues" evidence="1">
    <location>
        <begin position="89"/>
        <end position="110"/>
    </location>
</feature>
<organism evidence="2 3">
    <name type="scientific">Trichoderma cornu-damae</name>
    <dbReference type="NCBI Taxonomy" id="654480"/>
    <lineage>
        <taxon>Eukaryota</taxon>
        <taxon>Fungi</taxon>
        <taxon>Dikarya</taxon>
        <taxon>Ascomycota</taxon>
        <taxon>Pezizomycotina</taxon>
        <taxon>Sordariomycetes</taxon>
        <taxon>Hypocreomycetidae</taxon>
        <taxon>Hypocreales</taxon>
        <taxon>Hypocreaceae</taxon>
        <taxon>Trichoderma</taxon>
    </lineage>
</organism>
<feature type="compositionally biased region" description="Basic and acidic residues" evidence="1">
    <location>
        <begin position="307"/>
        <end position="387"/>
    </location>
</feature>
<dbReference type="AlphaFoldDB" id="A0A9P8QGA3"/>
<protein>
    <submittedName>
        <fullName evidence="2">Uncharacterized protein</fullName>
    </submittedName>
</protein>
<feature type="compositionally biased region" description="Low complexity" evidence="1">
    <location>
        <begin position="134"/>
        <end position="170"/>
    </location>
</feature>
<evidence type="ECO:0000313" key="2">
    <source>
        <dbReference type="EMBL" id="KAH6604291.1"/>
    </source>
</evidence>
<keyword evidence="3" id="KW-1185">Reference proteome</keyword>
<feature type="compositionally biased region" description="Basic and acidic residues" evidence="1">
    <location>
        <begin position="41"/>
        <end position="50"/>
    </location>
</feature>
<evidence type="ECO:0000256" key="1">
    <source>
        <dbReference type="SAM" id="MobiDB-lite"/>
    </source>
</evidence>
<feature type="compositionally biased region" description="Basic and acidic residues" evidence="1">
    <location>
        <begin position="737"/>
        <end position="746"/>
    </location>
</feature>
<feature type="region of interest" description="Disordered" evidence="1">
    <location>
        <begin position="19"/>
        <end position="400"/>
    </location>
</feature>
<accession>A0A9P8QGA3</accession>
<dbReference type="OrthoDB" id="3439935at2759"/>
<comment type="caution">
    <text evidence="2">The sequence shown here is derived from an EMBL/GenBank/DDBJ whole genome shotgun (WGS) entry which is preliminary data.</text>
</comment>
<feature type="region of interest" description="Disordered" evidence="1">
    <location>
        <begin position="569"/>
        <end position="870"/>
    </location>
</feature>
<sequence>MPNTKKAGPSLLCEWMVGTTIRSALGPPPPPPKPKSKPKRRDIIKLHVTTDDESGEDTLTITYPRSDRLGGKGEAGPQPVSESEPEPEPEPKPEVVEVVKKVRFEKEAVPKKSAMKKKTSVTFCEVEETKSDSSADATSTSASSGEATPEASSSNASSAAETSSAGETSSDGSHRATTASKPTRPSRSKKTEKPTGASESKADSEPHPTCGCNDCASGRRRKRQQTVCEKKKCKKNDKTPSRKKKEPEFEQEPESSASEIESSAEEKPTPPRKSKARRKEKKKKTEASDAEGETSSSAKETGAESEEQPKKSPEKTKTSKNGDKAEKAEKKANAPKAEEVKKAADEEKDAERAKEAEEAKKAEDAKSEKSTAGKGKEKEADDSKKPAAAEAVSPSPRIKDMGQRLQYYPEGGYHYSHSRAPNLIAPIRAEVMQTERVVETQDDPPPNAYYDALHNVVRVYHGSVYGQNGRHMFAPRDYAAGLGHPSGMPHPMPNPYYPSYNNVMPLHPPQQQLLPPHGYEHVPITQGMPMPGWNAMVPPPGFPAYNYQGGPPPMPAAWYEQHLDKQGTKGAFSMCHGAGGTPDSKGSKNKPREPDNNVMPEAVKPNPYYTRKQSTFSNMGSNRSVSNGKPPSHSGNSNGGGSQRGGKDTTPNWDASSRRSVGAWAKSSNQGATWGDGAAGDANNNQGGVDPWGIGGSGGGDTWGTTNNDGQWNSTGADQWGTGSNNGGWTGSGNDQSSHRGWDTKDNANTGGATWGQGTTNDQKQTNDNNGDGGGQGQGQGKDQNQGQSRPPAGGSEPTAAMADNNVMPAAAVTTPPGEQSKMPGSWYSENDGQAAFVDPPWPAYQPPPGVPEWGDPTLAASTGGQVDQW</sequence>
<reference evidence="2" key="1">
    <citation type="submission" date="2021-08" db="EMBL/GenBank/DDBJ databases">
        <title>Chromosome-Level Trichoderma cornu-damae using Hi-C Data.</title>
        <authorList>
            <person name="Kim C.S."/>
        </authorList>
    </citation>
    <scope>NUCLEOTIDE SEQUENCE</scope>
    <source>
        <strain evidence="2">KA19-0412C</strain>
    </source>
</reference>
<feature type="compositionally biased region" description="Pro residues" evidence="1">
    <location>
        <begin position="840"/>
        <end position="851"/>
    </location>
</feature>
<gene>
    <name evidence="2" type="ORF">Trco_007737</name>
</gene>
<feature type="compositionally biased region" description="Low complexity" evidence="1">
    <location>
        <begin position="675"/>
        <end position="692"/>
    </location>
</feature>
<dbReference type="EMBL" id="JAIWOZ010000006">
    <property type="protein sequence ID" value="KAH6604291.1"/>
    <property type="molecule type" value="Genomic_DNA"/>
</dbReference>
<feature type="compositionally biased region" description="Basic residues" evidence="1">
    <location>
        <begin position="270"/>
        <end position="284"/>
    </location>
</feature>